<evidence type="ECO:0000256" key="2">
    <source>
        <dbReference type="SAM" id="Phobius"/>
    </source>
</evidence>
<dbReference type="OrthoDB" id="2559662at2759"/>
<dbReference type="EMBL" id="JH711581">
    <property type="protein sequence ID" value="EIW78916.1"/>
    <property type="molecule type" value="Genomic_DNA"/>
</dbReference>
<keyword evidence="2" id="KW-1133">Transmembrane helix</keyword>
<organism evidence="3 4">
    <name type="scientific">Coniophora puteana (strain RWD-64-598)</name>
    <name type="common">Brown rot fungus</name>
    <dbReference type="NCBI Taxonomy" id="741705"/>
    <lineage>
        <taxon>Eukaryota</taxon>
        <taxon>Fungi</taxon>
        <taxon>Dikarya</taxon>
        <taxon>Basidiomycota</taxon>
        <taxon>Agaricomycotina</taxon>
        <taxon>Agaricomycetes</taxon>
        <taxon>Agaricomycetidae</taxon>
        <taxon>Boletales</taxon>
        <taxon>Coniophorineae</taxon>
        <taxon>Coniophoraceae</taxon>
        <taxon>Coniophora</taxon>
    </lineage>
</organism>
<dbReference type="GeneID" id="19198619"/>
<keyword evidence="4" id="KW-1185">Reference proteome</keyword>
<dbReference type="AlphaFoldDB" id="A0A5M3MIR7"/>
<name>A0A5M3MIR7_CONPW</name>
<gene>
    <name evidence="3" type="ORF">CONPUDRAFT_106921</name>
</gene>
<dbReference type="Proteomes" id="UP000053558">
    <property type="component" value="Unassembled WGS sequence"/>
</dbReference>
<reference evidence="4" key="1">
    <citation type="journal article" date="2012" name="Science">
        <title>The Paleozoic origin of enzymatic lignin decomposition reconstructed from 31 fungal genomes.</title>
        <authorList>
            <person name="Floudas D."/>
            <person name="Binder M."/>
            <person name="Riley R."/>
            <person name="Barry K."/>
            <person name="Blanchette R.A."/>
            <person name="Henrissat B."/>
            <person name="Martinez A.T."/>
            <person name="Otillar R."/>
            <person name="Spatafora J.W."/>
            <person name="Yadav J.S."/>
            <person name="Aerts A."/>
            <person name="Benoit I."/>
            <person name="Boyd A."/>
            <person name="Carlson A."/>
            <person name="Copeland A."/>
            <person name="Coutinho P.M."/>
            <person name="de Vries R.P."/>
            <person name="Ferreira P."/>
            <person name="Findley K."/>
            <person name="Foster B."/>
            <person name="Gaskell J."/>
            <person name="Glotzer D."/>
            <person name="Gorecki P."/>
            <person name="Heitman J."/>
            <person name="Hesse C."/>
            <person name="Hori C."/>
            <person name="Igarashi K."/>
            <person name="Jurgens J.A."/>
            <person name="Kallen N."/>
            <person name="Kersten P."/>
            <person name="Kohler A."/>
            <person name="Kuees U."/>
            <person name="Kumar T.K.A."/>
            <person name="Kuo A."/>
            <person name="LaButti K."/>
            <person name="Larrondo L.F."/>
            <person name="Lindquist E."/>
            <person name="Ling A."/>
            <person name="Lombard V."/>
            <person name="Lucas S."/>
            <person name="Lundell T."/>
            <person name="Martin R."/>
            <person name="McLaughlin D.J."/>
            <person name="Morgenstern I."/>
            <person name="Morin E."/>
            <person name="Murat C."/>
            <person name="Nagy L.G."/>
            <person name="Nolan M."/>
            <person name="Ohm R.A."/>
            <person name="Patyshakuliyeva A."/>
            <person name="Rokas A."/>
            <person name="Ruiz-Duenas F.J."/>
            <person name="Sabat G."/>
            <person name="Salamov A."/>
            <person name="Samejima M."/>
            <person name="Schmutz J."/>
            <person name="Slot J.C."/>
            <person name="St John F."/>
            <person name="Stenlid J."/>
            <person name="Sun H."/>
            <person name="Sun S."/>
            <person name="Syed K."/>
            <person name="Tsang A."/>
            <person name="Wiebenga A."/>
            <person name="Young D."/>
            <person name="Pisabarro A."/>
            <person name="Eastwood D.C."/>
            <person name="Martin F."/>
            <person name="Cullen D."/>
            <person name="Grigoriev I.V."/>
            <person name="Hibbett D.S."/>
        </authorList>
    </citation>
    <scope>NUCLEOTIDE SEQUENCE [LARGE SCALE GENOMIC DNA]</scope>
    <source>
        <strain evidence="4">RWD-64-598 SS2</strain>
    </source>
</reference>
<feature type="region of interest" description="Disordered" evidence="1">
    <location>
        <begin position="1"/>
        <end position="29"/>
    </location>
</feature>
<comment type="caution">
    <text evidence="3">The sequence shown here is derived from an EMBL/GenBank/DDBJ whole genome shotgun (WGS) entry which is preliminary data.</text>
</comment>
<dbReference type="CDD" id="cd11296">
    <property type="entry name" value="O-FucT_like"/>
    <property type="match status" value="1"/>
</dbReference>
<evidence type="ECO:0000256" key="1">
    <source>
        <dbReference type="SAM" id="MobiDB-lite"/>
    </source>
</evidence>
<feature type="transmembrane region" description="Helical" evidence="2">
    <location>
        <begin position="40"/>
        <end position="57"/>
    </location>
</feature>
<proteinExistence type="predicted"/>
<dbReference type="Gene3D" id="3.40.50.11350">
    <property type="match status" value="1"/>
</dbReference>
<evidence type="ECO:0000313" key="4">
    <source>
        <dbReference type="Proteomes" id="UP000053558"/>
    </source>
</evidence>
<keyword evidence="2" id="KW-0812">Transmembrane</keyword>
<dbReference type="RefSeq" id="XP_007770670.1">
    <property type="nucleotide sequence ID" value="XM_007772480.1"/>
</dbReference>
<sequence>MAPAWTQHKHSRSKGGPILPTSAGSKSPGLSRAGFLSKRYVRLLLGCVGAFWLFVLFCREEEIDIPVNVPIIHELPPLYESYHDYERHLPQHNLSLPYPEGRDAKFFWAANHVHQSGWGNAMQELLVNSLLAYHTKRAFVFNNYTWEDEGDYANYNGKLIPARIPLSTLISGPTIGAPFPPGDDAPRAVSREYFKKVCPNPTVIDSNVVNEHLRTDPDVPALTIFEKWVEKLNSMDEPCVEIDKNSFQLFEIWLFGTKRILSLWPLLSESPILQQYSYAPLILNTYHENADLFEGPLPDQSFLSRLFGRKRPTRKDHHLPLHEITPHMRPSDVETTPGLLVLHVRRGDFKQHCEHLAKWSSDWNGLNQFSALPDTFQQPVPTGWGETTDEARAMYIRRCFPDIDQIVFRVREVMAEREEAAVRAGERAPPELRRVYVMTNGKADWLEELRVALGEIKEWDAVVTSRDMSLSWEAKPVAQAVDMLIGQKAEVFIGNGFSSLTSNVVMFRMLQGLPPHDTRFW</sequence>
<dbReference type="KEGG" id="cput:CONPUDRAFT_106921"/>
<evidence type="ECO:0000313" key="3">
    <source>
        <dbReference type="EMBL" id="EIW78916.1"/>
    </source>
</evidence>
<dbReference type="OMA" id="HEYTAYE"/>
<accession>A0A5M3MIR7</accession>
<protein>
    <submittedName>
        <fullName evidence="3">Uncharacterized protein</fullName>
    </submittedName>
</protein>
<keyword evidence="2" id="KW-0472">Membrane</keyword>